<name>A0A8H8DLJ4_9FUNG</name>
<comment type="subcellular location">
    <subcellularLocation>
        <location evidence="1">Membrane</location>
        <topology evidence="1">Multi-pass membrane protein</topology>
    </subcellularLocation>
</comment>
<dbReference type="GO" id="GO:0016020">
    <property type="term" value="C:membrane"/>
    <property type="evidence" value="ECO:0007669"/>
    <property type="project" value="UniProtKB-SubCell"/>
</dbReference>
<protein>
    <submittedName>
        <fullName evidence="6">SURF4 family-domain-containing protein</fullName>
    </submittedName>
</protein>
<sequence length="84" mass="9470">MDALRKYSQAAERLVDRLGTPLKPYVPVVARSLLVVTFLEDSLRISTQWSDQVYYLSAHRGMWRLFAQVFLFANVVVRGAGGPA</sequence>
<evidence type="ECO:0000256" key="2">
    <source>
        <dbReference type="ARBA" id="ARBA00006945"/>
    </source>
</evidence>
<keyword evidence="3" id="KW-0812">Transmembrane</keyword>
<keyword evidence="7" id="KW-1185">Reference proteome</keyword>
<accession>A0A8H8DLJ4</accession>
<evidence type="ECO:0000256" key="1">
    <source>
        <dbReference type="ARBA" id="ARBA00004141"/>
    </source>
</evidence>
<dbReference type="InterPro" id="IPR002995">
    <property type="entry name" value="Surf4"/>
</dbReference>
<evidence type="ECO:0000313" key="6">
    <source>
        <dbReference type="EMBL" id="KAG5462743.1"/>
    </source>
</evidence>
<reference evidence="6 7" key="1">
    <citation type="journal article" name="Sci. Rep.">
        <title>Genome-scale phylogenetic analyses confirm Olpidium as the closest living zoosporic fungus to the non-flagellated, terrestrial fungi.</title>
        <authorList>
            <person name="Chang Y."/>
            <person name="Rochon D."/>
            <person name="Sekimoto S."/>
            <person name="Wang Y."/>
            <person name="Chovatia M."/>
            <person name="Sandor L."/>
            <person name="Salamov A."/>
            <person name="Grigoriev I.V."/>
            <person name="Stajich J.E."/>
            <person name="Spatafora J.W."/>
        </authorList>
    </citation>
    <scope>NUCLEOTIDE SEQUENCE [LARGE SCALE GENOMIC DNA]</scope>
    <source>
        <strain evidence="6">S191</strain>
    </source>
</reference>
<comment type="caution">
    <text evidence="6">The sequence shown here is derived from an EMBL/GenBank/DDBJ whole genome shotgun (WGS) entry which is preliminary data.</text>
</comment>
<dbReference type="AlphaFoldDB" id="A0A8H8DLJ4"/>
<evidence type="ECO:0000256" key="3">
    <source>
        <dbReference type="ARBA" id="ARBA00022692"/>
    </source>
</evidence>
<dbReference type="Proteomes" id="UP000673691">
    <property type="component" value="Unassembled WGS sequence"/>
</dbReference>
<evidence type="ECO:0000256" key="4">
    <source>
        <dbReference type="ARBA" id="ARBA00022989"/>
    </source>
</evidence>
<gene>
    <name evidence="6" type="ORF">BJ554DRAFT_3752</name>
</gene>
<evidence type="ECO:0000256" key="5">
    <source>
        <dbReference type="ARBA" id="ARBA00023136"/>
    </source>
</evidence>
<organism evidence="6 7">
    <name type="scientific">Olpidium bornovanus</name>
    <dbReference type="NCBI Taxonomy" id="278681"/>
    <lineage>
        <taxon>Eukaryota</taxon>
        <taxon>Fungi</taxon>
        <taxon>Fungi incertae sedis</taxon>
        <taxon>Olpidiomycota</taxon>
        <taxon>Olpidiomycotina</taxon>
        <taxon>Olpidiomycetes</taxon>
        <taxon>Olpidiales</taxon>
        <taxon>Olpidiaceae</taxon>
        <taxon>Olpidium</taxon>
    </lineage>
</organism>
<keyword evidence="4" id="KW-1133">Transmembrane helix</keyword>
<dbReference type="Pfam" id="PF02077">
    <property type="entry name" value="SURF4"/>
    <property type="match status" value="1"/>
</dbReference>
<keyword evidence="5" id="KW-0472">Membrane</keyword>
<dbReference type="OrthoDB" id="7859621at2759"/>
<proteinExistence type="inferred from homology"/>
<evidence type="ECO:0000313" key="7">
    <source>
        <dbReference type="Proteomes" id="UP000673691"/>
    </source>
</evidence>
<dbReference type="EMBL" id="JAEFCI010001677">
    <property type="protein sequence ID" value="KAG5462743.1"/>
    <property type="molecule type" value="Genomic_DNA"/>
</dbReference>
<comment type="similarity">
    <text evidence="2">Belongs to the SURF4 family.</text>
</comment>